<evidence type="ECO:0000313" key="1">
    <source>
        <dbReference type="EMBL" id="CDP33641.1"/>
    </source>
</evidence>
<dbReference type="Pfam" id="PF14712">
    <property type="entry name" value="Snapin_Pallidin"/>
    <property type="match status" value="1"/>
</dbReference>
<dbReference type="AlphaFoldDB" id="A0A060T389"/>
<protein>
    <submittedName>
        <fullName evidence="1">ARAD1A13926p</fullName>
    </submittedName>
</protein>
<proteinExistence type="predicted"/>
<gene>
    <name evidence="1" type="ORF">GNLVRS02_ARAD1A13926g</name>
</gene>
<reference evidence="1" key="2">
    <citation type="submission" date="2014-06" db="EMBL/GenBank/DDBJ databases">
        <title>The complete genome of Blastobotrys (Arxula) adeninivorans LS3 - a yeast of biotechnological interest.</title>
        <authorList>
            <person name="Kunze G."/>
            <person name="Gaillardin C."/>
            <person name="Czernicka M."/>
            <person name="Durrens P."/>
            <person name="Martin T."/>
            <person name="Boer E."/>
            <person name="Gabaldon T."/>
            <person name="Cruz J."/>
            <person name="Talla E."/>
            <person name="Marck C."/>
            <person name="Goffeau A."/>
            <person name="Barbe V."/>
            <person name="Baret P."/>
            <person name="Baronian K."/>
            <person name="Beier S."/>
            <person name="Bleykasten C."/>
            <person name="Bode R."/>
            <person name="Casaregola S."/>
            <person name="Despons L."/>
            <person name="Fairhead C."/>
            <person name="Giersberg M."/>
            <person name="Gierski P."/>
            <person name="Hahnel U."/>
            <person name="Hartmann A."/>
            <person name="Jankowska D."/>
            <person name="Jubin C."/>
            <person name="Jung P."/>
            <person name="Lafontaine I."/>
            <person name="Leh-Louis V."/>
            <person name="Lemaire M."/>
            <person name="Marcet-Houben M."/>
            <person name="Mascher M."/>
            <person name="Morel G."/>
            <person name="Richard G.-F."/>
            <person name="Riechen J."/>
            <person name="Sacerdot C."/>
            <person name="Sarkar A."/>
            <person name="Savel G."/>
            <person name="Schacherer J."/>
            <person name="Sherman D."/>
            <person name="Straub M.-L."/>
            <person name="Stein N."/>
            <person name="Thierry A."/>
            <person name="Trautwein-Schult A."/>
            <person name="Westhof E."/>
            <person name="Worch S."/>
            <person name="Dujon B."/>
            <person name="Souciet J.-L."/>
            <person name="Wincker P."/>
            <person name="Scholz U."/>
            <person name="Neuveglise N."/>
        </authorList>
    </citation>
    <scope>NUCLEOTIDE SEQUENCE</scope>
    <source>
        <strain evidence="1">LS3</strain>
    </source>
</reference>
<dbReference type="InterPro" id="IPR028119">
    <property type="entry name" value="Snapin/Pallidin/Snn1"/>
</dbReference>
<reference evidence="1" key="1">
    <citation type="submission" date="2014-02" db="EMBL/GenBank/DDBJ databases">
        <authorList>
            <person name="Genoscope - CEA"/>
        </authorList>
    </citation>
    <scope>NUCLEOTIDE SEQUENCE</scope>
    <source>
        <strain evidence="1">LS3</strain>
    </source>
</reference>
<accession>A0A060T389</accession>
<dbReference type="EMBL" id="HG937691">
    <property type="protein sequence ID" value="CDP33641.1"/>
    <property type="molecule type" value="Genomic_DNA"/>
</dbReference>
<name>A0A060T389_BLAAD</name>
<organism evidence="1">
    <name type="scientific">Blastobotrys adeninivorans</name>
    <name type="common">Yeast</name>
    <name type="synonym">Arxula adeninivorans</name>
    <dbReference type="NCBI Taxonomy" id="409370"/>
    <lineage>
        <taxon>Eukaryota</taxon>
        <taxon>Fungi</taxon>
        <taxon>Dikarya</taxon>
        <taxon>Ascomycota</taxon>
        <taxon>Saccharomycotina</taxon>
        <taxon>Dipodascomycetes</taxon>
        <taxon>Dipodascales</taxon>
        <taxon>Trichomonascaceae</taxon>
        <taxon>Blastobotrys</taxon>
    </lineage>
</organism>
<sequence>MSSSGTDSDVESTITQDPTALTAQALLDDSLEITAQRLQTLRASQAGLATQLNILLDRLEKYDQQTKLRDISDTIAKIDVTKKRLTGINATLIKVEKRLERIRDKTRA</sequence>